<evidence type="ECO:0000313" key="2">
    <source>
        <dbReference type="Proteomes" id="UP000492821"/>
    </source>
</evidence>
<keyword evidence="2" id="KW-1185">Reference proteome</keyword>
<dbReference type="AlphaFoldDB" id="A0A7E4V3H7"/>
<reference evidence="2" key="1">
    <citation type="journal article" date="2013" name="Genetics">
        <title>The draft genome and transcriptome of Panagrellus redivivus are shaped by the harsh demands of a free-living lifestyle.</title>
        <authorList>
            <person name="Srinivasan J."/>
            <person name="Dillman A.R."/>
            <person name="Macchietto M.G."/>
            <person name="Heikkinen L."/>
            <person name="Lakso M."/>
            <person name="Fracchia K.M."/>
            <person name="Antoshechkin I."/>
            <person name="Mortazavi A."/>
            <person name="Wong G."/>
            <person name="Sternberg P.W."/>
        </authorList>
    </citation>
    <scope>NUCLEOTIDE SEQUENCE [LARGE SCALE GENOMIC DNA]</scope>
    <source>
        <strain evidence="2">MT8872</strain>
    </source>
</reference>
<accession>A0A7E4V3H7</accession>
<proteinExistence type="predicted"/>
<reference evidence="3" key="2">
    <citation type="submission" date="2020-10" db="UniProtKB">
        <authorList>
            <consortium name="WormBaseParasite"/>
        </authorList>
    </citation>
    <scope>IDENTIFICATION</scope>
</reference>
<evidence type="ECO:0000313" key="3">
    <source>
        <dbReference type="WBParaSite" id="Pan_g15660.t1"/>
    </source>
</evidence>
<evidence type="ECO:0000256" key="1">
    <source>
        <dbReference type="SAM" id="MobiDB-lite"/>
    </source>
</evidence>
<sequence>MTIHDAERRKKLRVRGERLTACQGRCIVFRKSARRGGDCRNPCLPSSHKHSTSEQTIRPGAKTQPGLFVRLTLLRDLPNAPEDRRFFIYRGWKAPKASHVESGWMDTLEVPDG</sequence>
<organism evidence="2 3">
    <name type="scientific">Panagrellus redivivus</name>
    <name type="common">Microworm</name>
    <dbReference type="NCBI Taxonomy" id="6233"/>
    <lineage>
        <taxon>Eukaryota</taxon>
        <taxon>Metazoa</taxon>
        <taxon>Ecdysozoa</taxon>
        <taxon>Nematoda</taxon>
        <taxon>Chromadorea</taxon>
        <taxon>Rhabditida</taxon>
        <taxon>Tylenchina</taxon>
        <taxon>Panagrolaimomorpha</taxon>
        <taxon>Panagrolaimoidea</taxon>
        <taxon>Panagrolaimidae</taxon>
        <taxon>Panagrellus</taxon>
    </lineage>
</organism>
<protein>
    <submittedName>
        <fullName evidence="3">PH domain-containing protein</fullName>
    </submittedName>
</protein>
<dbReference type="Proteomes" id="UP000492821">
    <property type="component" value="Unassembled WGS sequence"/>
</dbReference>
<name>A0A7E4V3H7_PANRE</name>
<feature type="region of interest" description="Disordered" evidence="1">
    <location>
        <begin position="43"/>
        <end position="62"/>
    </location>
</feature>
<dbReference type="WBParaSite" id="Pan_g15660.t1">
    <property type="protein sequence ID" value="Pan_g15660.t1"/>
    <property type="gene ID" value="Pan_g15660"/>
</dbReference>